<comment type="caution">
    <text evidence="2">The sequence shown here is derived from an EMBL/GenBank/DDBJ whole genome shotgun (WGS) entry which is preliminary data.</text>
</comment>
<evidence type="ECO:0000313" key="2">
    <source>
        <dbReference type="EMBL" id="KWW99949.1"/>
    </source>
</evidence>
<dbReference type="STRING" id="1469144.LI90_1589"/>
<dbReference type="Pfam" id="PF11208">
    <property type="entry name" value="DUF2992"/>
    <property type="match status" value="1"/>
</dbReference>
<dbReference type="PIRSF" id="PIRSF021328">
    <property type="entry name" value="UCP021328"/>
    <property type="match status" value="1"/>
</dbReference>
<dbReference type="EMBL" id="LAXD01000001">
    <property type="protein sequence ID" value="KWW99949.1"/>
    <property type="molecule type" value="Genomic_DNA"/>
</dbReference>
<evidence type="ECO:0000313" key="5">
    <source>
        <dbReference type="Proteomes" id="UP000070659"/>
    </source>
</evidence>
<evidence type="ECO:0000313" key="3">
    <source>
        <dbReference type="EMBL" id="KWX04363.1"/>
    </source>
</evidence>
<dbReference type="RefSeq" id="WP_066886096.1">
    <property type="nucleotide sequence ID" value="NZ_CP171739.1"/>
</dbReference>
<dbReference type="Proteomes" id="UP000070188">
    <property type="component" value="Unassembled WGS sequence"/>
</dbReference>
<feature type="compositionally biased region" description="Basic residues" evidence="1">
    <location>
        <begin position="129"/>
        <end position="138"/>
    </location>
</feature>
<dbReference type="EMBL" id="JYIJ01000015">
    <property type="protein sequence ID" value="KWX04363.1"/>
    <property type="molecule type" value="Genomic_DNA"/>
</dbReference>
<dbReference type="PATRIC" id="fig|1469144.10.peg.1737"/>
<feature type="compositionally biased region" description="Basic residues" evidence="1">
    <location>
        <begin position="106"/>
        <end position="116"/>
    </location>
</feature>
<evidence type="ECO:0000256" key="1">
    <source>
        <dbReference type="SAM" id="MobiDB-lite"/>
    </source>
</evidence>
<dbReference type="InterPro" id="IPR016787">
    <property type="entry name" value="UCP021328"/>
</dbReference>
<dbReference type="Proteomes" id="UP000070659">
    <property type="component" value="Unassembled WGS sequence"/>
</dbReference>
<accession>A0A132MQE7</accession>
<evidence type="ECO:0008006" key="6">
    <source>
        <dbReference type="Google" id="ProtNLM"/>
    </source>
</evidence>
<feature type="region of interest" description="Disordered" evidence="1">
    <location>
        <begin position="95"/>
        <end position="138"/>
    </location>
</feature>
<feature type="compositionally biased region" description="Basic and acidic residues" evidence="1">
    <location>
        <begin position="117"/>
        <end position="128"/>
    </location>
</feature>
<gene>
    <name evidence="2" type="ORF">LI90_1589</name>
    <name evidence="3" type="ORF">TH66_07070</name>
</gene>
<reference evidence="3 5" key="1">
    <citation type="submission" date="2015-02" db="EMBL/GenBank/DDBJ databases">
        <title>Physiological reanalysis, assessment of diazotrophy, and genome sequences of multiple isolates of Streptomyces thermoautotrophicus.</title>
        <authorList>
            <person name="MacKellar D.C."/>
            <person name="Lieber L."/>
            <person name="Norman J."/>
            <person name="Bolger A."/>
            <person name="Tobin C."/>
            <person name="Murray J.W."/>
            <person name="Prell J."/>
        </authorList>
    </citation>
    <scope>NUCLEOTIDE SEQUENCE [LARGE SCALE GENOMIC DNA]</scope>
    <source>
        <strain evidence="3 5">UBT1</strain>
    </source>
</reference>
<sequence length="138" mass="15573">MSGTFTVFFDGQFWVGVLEVAGPDGVRAARYVFGSEPTGPDLLRFVHRDFLPLLERALTAPPVPDQRRRAVNPKRLAREAAREMAARPLTTAAQEALKAQHEAAKRAARVSRRERRRAQAEHRREVARAKAKARHRGR</sequence>
<protein>
    <recommendedName>
        <fullName evidence="6">DUF2992 domain-containing protein</fullName>
    </recommendedName>
</protein>
<proteinExistence type="predicted"/>
<reference evidence="2" key="3">
    <citation type="submission" date="2015-04" db="EMBL/GenBank/DDBJ databases">
        <title>Physiological reanalysis, assessment of diazotrophy, and genome sequences of multiple isolates of Streptomyces thermoautotrophicus.</title>
        <authorList>
            <person name="MacKellar D.C."/>
            <person name="Lieber L."/>
            <person name="Norman J."/>
            <person name="Bolger A."/>
            <person name="Tobin C."/>
            <person name="Murray J.W."/>
            <person name="Woodward J."/>
            <person name="Friesen M."/>
            <person name="Prell J."/>
        </authorList>
    </citation>
    <scope>NUCLEOTIDE SEQUENCE [LARGE SCALE GENOMIC DNA]</scope>
    <source>
        <strain evidence="2">H1</strain>
    </source>
</reference>
<reference evidence="4" key="2">
    <citation type="submission" date="2015-04" db="EMBL/GenBank/DDBJ databases">
        <title>Physiological reanalysis, assessment of diazotrophy, and genome sequences of multiple isolates of Streptomyces thermoautotrophicus.</title>
        <authorList>
            <person name="MacKellar D.C."/>
            <person name="Lieber L."/>
            <person name="Norman J."/>
            <person name="Bolger A."/>
            <person name="Tobin C."/>
            <person name="Murray J.W."/>
            <person name="Chang R."/>
            <person name="Ford T."/>
            <person name="Nguyen P.Q."/>
            <person name="Woodward J."/>
            <person name="Permingeat H."/>
            <person name="Joshi N.S."/>
            <person name="Silver P.A."/>
            <person name="Usadel B."/>
            <person name="Rutherford A.W."/>
            <person name="Friesen M."/>
            <person name="Prell J."/>
        </authorList>
    </citation>
    <scope>NUCLEOTIDE SEQUENCE [LARGE SCALE GENOMIC DNA]</scope>
    <source>
        <strain evidence="4">H1</strain>
    </source>
</reference>
<keyword evidence="4" id="KW-1185">Reference proteome</keyword>
<dbReference type="AlphaFoldDB" id="A0A132MQE7"/>
<organism evidence="2 4">
    <name type="scientific">Carbonactinospora thermoautotrophica</name>
    <dbReference type="NCBI Taxonomy" id="1469144"/>
    <lineage>
        <taxon>Bacteria</taxon>
        <taxon>Bacillati</taxon>
        <taxon>Actinomycetota</taxon>
        <taxon>Actinomycetes</taxon>
        <taxon>Kitasatosporales</taxon>
        <taxon>Carbonactinosporaceae</taxon>
        <taxon>Carbonactinospora</taxon>
    </lineage>
</organism>
<name>A0A132MQE7_9ACTN</name>
<evidence type="ECO:0000313" key="4">
    <source>
        <dbReference type="Proteomes" id="UP000070188"/>
    </source>
</evidence>
<dbReference type="OrthoDB" id="4570726at2"/>